<accession>A0A386WVM4</accession>
<organism evidence="2 3">
    <name type="scientific">Micromonospora tulbaghiae</name>
    <dbReference type="NCBI Taxonomy" id="479978"/>
    <lineage>
        <taxon>Bacteria</taxon>
        <taxon>Bacillati</taxon>
        <taxon>Actinomycetota</taxon>
        <taxon>Actinomycetes</taxon>
        <taxon>Micromonosporales</taxon>
        <taxon>Micromonosporaceae</taxon>
        <taxon>Micromonospora</taxon>
    </lineage>
</organism>
<dbReference type="EMBL" id="CP024087">
    <property type="protein sequence ID" value="AYF31548.1"/>
    <property type="molecule type" value="Genomic_DNA"/>
</dbReference>
<keyword evidence="1" id="KW-1133">Transmembrane helix</keyword>
<dbReference type="RefSeq" id="WP_120573069.1">
    <property type="nucleotide sequence ID" value="NZ_CP024087.1"/>
</dbReference>
<name>A0A386WVM4_9ACTN</name>
<evidence type="ECO:0000313" key="3">
    <source>
        <dbReference type="Proteomes" id="UP000267804"/>
    </source>
</evidence>
<evidence type="ECO:0000256" key="1">
    <source>
        <dbReference type="SAM" id="Phobius"/>
    </source>
</evidence>
<gene>
    <name evidence="2" type="ORF">CSH63_29685</name>
</gene>
<dbReference type="AlphaFoldDB" id="A0A386WVM4"/>
<dbReference type="Proteomes" id="UP000267804">
    <property type="component" value="Chromosome"/>
</dbReference>
<proteinExistence type="predicted"/>
<feature type="transmembrane region" description="Helical" evidence="1">
    <location>
        <begin position="39"/>
        <end position="60"/>
    </location>
</feature>
<dbReference type="KEGG" id="mtua:CSH63_29685"/>
<evidence type="ECO:0000313" key="2">
    <source>
        <dbReference type="EMBL" id="AYF31548.1"/>
    </source>
</evidence>
<keyword evidence="1" id="KW-0472">Membrane</keyword>
<reference evidence="2 3" key="1">
    <citation type="submission" date="2017-10" db="EMBL/GenBank/DDBJ databases">
        <title>Integration of genomic and chemical information greatly accelerates assignment of the full stereostructure of myelolactone, a potent inhibitor of myeloma from a marine-derived Micromonospora.</title>
        <authorList>
            <person name="Kim M.C."/>
            <person name="Machado H."/>
            <person name="Jensen P.R."/>
            <person name="Fenical W."/>
        </authorList>
    </citation>
    <scope>NUCLEOTIDE SEQUENCE [LARGE SCALE GENOMIC DNA]</scope>
    <source>
        <strain evidence="2 3">CNY-010</strain>
    </source>
</reference>
<keyword evidence="1" id="KW-0812">Transmembrane</keyword>
<protein>
    <submittedName>
        <fullName evidence="2">Uncharacterized protein</fullName>
    </submittedName>
</protein>
<sequence>MSARIGEALRELEQDMTGLRLRPAAEVRARGRARSRRRATVLAGVAAVTVTGGAATMATLSGPAAPMPAAGTAATPSAAASVACRADPPVRLDVVFRPGAGTPQIGEVDYRIGQARGDTGLRCGGRTVVARPDGDGRVVLSVLLAQGEDPAPIRAAVEKLPGVERVVTAGG</sequence>